<feature type="region of interest" description="Disordered" evidence="3">
    <location>
        <begin position="602"/>
        <end position="626"/>
    </location>
</feature>
<dbReference type="GO" id="GO:0071207">
    <property type="term" value="F:histone pre-mRNA stem-loop binding"/>
    <property type="evidence" value="ECO:0007669"/>
    <property type="project" value="TreeGrafter"/>
</dbReference>
<feature type="region of interest" description="Disordered" evidence="3">
    <location>
        <begin position="853"/>
        <end position="958"/>
    </location>
</feature>
<feature type="domain" description="Histone RNA hairpin-binding protein RNA-binding" evidence="4">
    <location>
        <begin position="462"/>
        <end position="533"/>
    </location>
</feature>
<evidence type="ECO:0000313" key="5">
    <source>
        <dbReference type="EMBL" id="KAG5502918.1"/>
    </source>
</evidence>
<proteinExistence type="inferred from homology"/>
<dbReference type="GO" id="GO:0005737">
    <property type="term" value="C:cytoplasm"/>
    <property type="evidence" value="ECO:0007669"/>
    <property type="project" value="TreeGrafter"/>
</dbReference>
<comment type="similarity">
    <text evidence="1">Belongs to the SLBP family.</text>
</comment>
<dbReference type="Gene3D" id="1.10.8.1120">
    <property type="entry name" value="Histone RNA hairpin-binding protein RNA-binding domain"/>
    <property type="match status" value="1"/>
</dbReference>
<feature type="compositionally biased region" description="Polar residues" evidence="3">
    <location>
        <begin position="131"/>
        <end position="141"/>
    </location>
</feature>
<dbReference type="InterPro" id="IPR026502">
    <property type="entry name" value="SLBP1/SLBP2"/>
</dbReference>
<feature type="region of interest" description="Disordered" evidence="3">
    <location>
        <begin position="237"/>
        <end position="260"/>
    </location>
</feature>
<dbReference type="AlphaFoldDB" id="A0A836ITQ1"/>
<dbReference type="EMBL" id="JAFJZO010000025">
    <property type="protein sequence ID" value="KAG5502918.1"/>
    <property type="molecule type" value="Genomic_DNA"/>
</dbReference>
<feature type="compositionally biased region" description="Low complexity" evidence="3">
    <location>
        <begin position="559"/>
        <end position="575"/>
    </location>
</feature>
<comment type="caution">
    <text evidence="5">The sequence shown here is derived from an EMBL/GenBank/DDBJ whole genome shotgun (WGS) entry which is preliminary data.</text>
</comment>
<keyword evidence="6" id="KW-1185">Reference proteome</keyword>
<dbReference type="PANTHER" id="PTHR17408:SF0">
    <property type="entry name" value="HISTONE RNA HAIRPIN-BINDING PROTEIN"/>
    <property type="match status" value="1"/>
</dbReference>
<dbReference type="RefSeq" id="XP_067756690.1">
    <property type="nucleotide sequence ID" value="XM_067900669.1"/>
</dbReference>
<dbReference type="FunFam" id="1.10.8.1120:FF:000001">
    <property type="entry name" value="Histone RNA hairpin-binding protein-like"/>
    <property type="match status" value="1"/>
</dbReference>
<dbReference type="GO" id="GO:0051028">
    <property type="term" value="P:mRNA transport"/>
    <property type="evidence" value="ECO:0007669"/>
    <property type="project" value="TreeGrafter"/>
</dbReference>
<dbReference type="GO" id="GO:0003729">
    <property type="term" value="F:mRNA binding"/>
    <property type="evidence" value="ECO:0007669"/>
    <property type="project" value="InterPro"/>
</dbReference>
<gene>
    <name evidence="5" type="ORF">JKF63_04691</name>
</gene>
<dbReference type="Proteomes" id="UP000674318">
    <property type="component" value="Unassembled WGS sequence"/>
</dbReference>
<evidence type="ECO:0000259" key="4">
    <source>
        <dbReference type="Pfam" id="PF15247"/>
    </source>
</evidence>
<evidence type="ECO:0000313" key="6">
    <source>
        <dbReference type="Proteomes" id="UP000674318"/>
    </source>
</evidence>
<feature type="compositionally biased region" description="Polar residues" evidence="3">
    <location>
        <begin position="878"/>
        <end position="914"/>
    </location>
</feature>
<dbReference type="GO" id="GO:0006398">
    <property type="term" value="P:mRNA 3'-end processing by stem-loop binding and cleavage"/>
    <property type="evidence" value="ECO:0007669"/>
    <property type="project" value="TreeGrafter"/>
</dbReference>
<feature type="compositionally biased region" description="Polar residues" evidence="3">
    <location>
        <begin position="855"/>
        <end position="866"/>
    </location>
</feature>
<dbReference type="GeneID" id="94290746"/>
<dbReference type="PANTHER" id="PTHR17408">
    <property type="entry name" value="HISTONE RNA HAIRPIN-BINDING PROTEIN"/>
    <property type="match status" value="1"/>
</dbReference>
<dbReference type="InterPro" id="IPR029344">
    <property type="entry name" value="SLBP_RNA_bind"/>
</dbReference>
<evidence type="ECO:0000256" key="3">
    <source>
        <dbReference type="SAM" id="MobiDB-lite"/>
    </source>
</evidence>
<feature type="region of interest" description="Disordered" evidence="3">
    <location>
        <begin position="131"/>
        <end position="156"/>
    </location>
</feature>
<feature type="compositionally biased region" description="Polar residues" evidence="3">
    <location>
        <begin position="921"/>
        <end position="930"/>
    </location>
</feature>
<reference evidence="5 6" key="1">
    <citation type="submission" date="2021-02" db="EMBL/GenBank/DDBJ databases">
        <title>Porcisia hertigi Genome sequencing and assembly.</title>
        <authorList>
            <person name="Almutairi H."/>
            <person name="Gatherer D."/>
        </authorList>
    </citation>
    <scope>NUCLEOTIDE SEQUENCE [LARGE SCALE GENOMIC DNA]</scope>
    <source>
        <strain evidence="5 6">C119</strain>
    </source>
</reference>
<protein>
    <recommendedName>
        <fullName evidence="4">Histone RNA hairpin-binding protein RNA-binding domain-containing protein</fullName>
    </recommendedName>
</protein>
<accession>A0A836ITQ1</accession>
<feature type="compositionally biased region" description="Low complexity" evidence="3">
    <location>
        <begin position="376"/>
        <end position="388"/>
    </location>
</feature>
<dbReference type="InterPro" id="IPR038294">
    <property type="entry name" value="SLBP_RNA_bind_sf"/>
</dbReference>
<evidence type="ECO:0000256" key="1">
    <source>
        <dbReference type="ARBA" id="ARBA00006151"/>
    </source>
</evidence>
<keyword evidence="2" id="KW-0694">RNA-binding</keyword>
<dbReference type="OrthoDB" id="265795at2759"/>
<feature type="compositionally biased region" description="Low complexity" evidence="3">
    <location>
        <begin position="395"/>
        <end position="409"/>
    </location>
</feature>
<evidence type="ECO:0000256" key="2">
    <source>
        <dbReference type="ARBA" id="ARBA00022884"/>
    </source>
</evidence>
<dbReference type="GO" id="GO:0071204">
    <property type="term" value="C:histone pre-mRNA 3'end processing complex"/>
    <property type="evidence" value="ECO:0007669"/>
    <property type="project" value="TreeGrafter"/>
</dbReference>
<dbReference type="Pfam" id="PF15247">
    <property type="entry name" value="SLBP_RNA_bind"/>
    <property type="match status" value="1"/>
</dbReference>
<feature type="region of interest" description="Disordered" evidence="3">
    <location>
        <begin position="316"/>
        <end position="337"/>
    </location>
</feature>
<name>A0A836ITQ1_9TRYP</name>
<feature type="region of interest" description="Disordered" evidence="3">
    <location>
        <begin position="559"/>
        <end position="589"/>
    </location>
</feature>
<feature type="compositionally biased region" description="Polar residues" evidence="3">
    <location>
        <begin position="939"/>
        <end position="952"/>
    </location>
</feature>
<organism evidence="5 6">
    <name type="scientific">Porcisia hertigi</name>
    <dbReference type="NCBI Taxonomy" id="2761500"/>
    <lineage>
        <taxon>Eukaryota</taxon>
        <taxon>Discoba</taxon>
        <taxon>Euglenozoa</taxon>
        <taxon>Kinetoplastea</taxon>
        <taxon>Metakinetoplastina</taxon>
        <taxon>Trypanosomatida</taxon>
        <taxon>Trypanosomatidae</taxon>
        <taxon>Leishmaniinae</taxon>
        <taxon>Porcisia</taxon>
    </lineage>
</organism>
<dbReference type="KEGG" id="phet:94290746"/>
<sequence length="958" mass="101309">MLANRSHAPVGDAARHIYCAAGIDRADVAQLGGAAMPPFSWTPKSYAANHTSHFDSAERGTNATVSTETIMPQSIVDLGTTPDTHRRSRDMTFPSQHLPDSSLVFAMSEDSELKVLASGASPQVALHATTCGSSSNVTQSPLERRTHNSANHSRITRSHVPVVGDTGNVDGCVYARNRRSGRHDQDEGTSTTFGEYNAAAEMGHLMPHTSCMRRDHDASVVLPGGLHGEATWKPSVQHVSNQQPGGNPGREAAAMASAPSSTGVVAAPAYRTSPHDLRTPPALQVFAGAVPRYHKVRESTAAATAAPAPAAAAAAAAPTASSHTGANARWPQRRMPSVSGYAGSGGVVAGATASAHSTNQCAASTGALLAAPSNMSLAQRQQLTQAQPSQPPPSGGASNAADARSQQSGTPPPPPTSQPLDKNFTEAQRLAVLEEVQQELYLNYTAVPVPENMMNSGDTEERRRRLDQRRKQIIYGKETEGYLKYTTLIPQPCDREYHNPLHAITPRPEHDCSKRQFDRVLNAWRRQLHQWDECDLDNIDERFLPLGKASLLDLGLCHPPSNSTPTTATETADTSAAKRRKPPQAPTAGVMHSIANVAALANSSRGDDGAMQSHSRSPVFTENSPTSGLYSTTSLSMHISSGRAASMAAACTPSRPQLSEGPEGPKVDESFFHPMSSGNSRIASPFHLTYSGTGQVGHGGMNGRGSANPYYQQLMIRNSAAYAHNNTSGGTPGGTYANYTGLTPAHRPVSRGGMPPHFSALFANDYELMAPSIPASPAGVPHNPRNGCSPYPLSESWMPHRRSPTYGLGTAYGVGHHPSTVTLSGVAGANGSRTVMVGRVRGESPTQRAELELIPSTSQSNGSGFAQSPYGYRVHSPIQPQGASPQTTTAYVTPITRQQSRLSPSGYANVTPVSTGLPPHQQHQSHTPSGTRVEPPQPQQQRAAVTTGTAASRSARGE</sequence>
<feature type="region of interest" description="Disordered" evidence="3">
    <location>
        <begin position="376"/>
        <end position="421"/>
    </location>
</feature>
<feature type="compositionally biased region" description="Polar residues" evidence="3">
    <location>
        <begin position="612"/>
        <end position="626"/>
    </location>
</feature>